<evidence type="ECO:0000256" key="1">
    <source>
        <dbReference type="ARBA" id="ARBA00000085"/>
    </source>
</evidence>
<dbReference type="Proteomes" id="UP000284361">
    <property type="component" value="Unassembled WGS sequence"/>
</dbReference>
<name>A0A414FUZ0_9BACT</name>
<keyword evidence="7" id="KW-0472">Membrane</keyword>
<feature type="domain" description="Response regulatory" evidence="9">
    <location>
        <begin position="541"/>
        <end position="658"/>
    </location>
</feature>
<keyword evidence="4" id="KW-0808">Transferase</keyword>
<dbReference type="InterPro" id="IPR036097">
    <property type="entry name" value="HisK_dim/P_sf"/>
</dbReference>
<dbReference type="EMBL" id="QSJG01000012">
    <property type="protein sequence ID" value="RHD54708.1"/>
    <property type="molecule type" value="Genomic_DNA"/>
</dbReference>
<dbReference type="GO" id="GO:0005886">
    <property type="term" value="C:plasma membrane"/>
    <property type="evidence" value="ECO:0007669"/>
    <property type="project" value="TreeGrafter"/>
</dbReference>
<evidence type="ECO:0000259" key="9">
    <source>
        <dbReference type="PROSITE" id="PS50110"/>
    </source>
</evidence>
<dbReference type="CDD" id="cd00082">
    <property type="entry name" value="HisKA"/>
    <property type="match status" value="1"/>
</dbReference>
<feature type="modified residue" description="4-aspartylphosphate" evidence="6">
    <location>
        <position position="590"/>
    </location>
</feature>
<dbReference type="InterPro" id="IPR011006">
    <property type="entry name" value="CheY-like_superfamily"/>
</dbReference>
<evidence type="ECO:0000259" key="8">
    <source>
        <dbReference type="PROSITE" id="PS50109"/>
    </source>
</evidence>
<accession>A0A414FUZ0</accession>
<dbReference type="SMART" id="SM00387">
    <property type="entry name" value="HATPase_c"/>
    <property type="match status" value="1"/>
</dbReference>
<feature type="domain" description="Histidine kinase" evidence="8">
    <location>
        <begin position="305"/>
        <end position="516"/>
    </location>
</feature>
<dbReference type="SMART" id="SM00448">
    <property type="entry name" value="REC"/>
    <property type="match status" value="1"/>
</dbReference>
<sequence>MSTRFLRILVAAGYLLMCLLAGGIMYLWHYEWKEIEALETENQRINNFRQEIHHVYGEMTGLSLLGESVLEWEDEDLEHYHIRRMAVDSMLCRFKTVYPARQIDSVRHLLESKERLLQGIVEVLDEQESLNQRIAERVPVIAARSAQEQPQKSKRKGFLGLFGKKEKPKTTATTNMLHALNSKEIAQQQAQSRRLAAQTNSLAMRNNKLNRQLQSLIGQMDRKIESDLQGREMEITAMRERSFLQIGSLTGCLFLLLVVSYIIIHRDIRRIIRYKSKTVSLIKQLYESDMQNKELISSRKKAMHTITHELRTPLTAIHGYAELIQGHDTDNISRYAESILQAAGRMIAMLNTLLDFFRLDSGKENANSAPFRLQGMADALLTEFIPLAEAKDLRFTVECCDDVILMGDKERIMQVCGNLLSNAVKFTQSGNVSFRMEYNGSVLSIVVEDTGNGMSGEEQQRVFGAFERLSNAATQDGFGLGLSIVKRIVDMLDGTIRLDSEKGKGSRFTIELPMQTADIAGIEKKKMQEQYQEPYFERSYSVIMLDDNDILLSMARDMYAHYGIHCEICNNTGDLMEAIRTNDYDLLITDLKMPETNGYEVLELLRSSDIGNSKTIPVVVATASGSCTEEELLSQGFSACLFKPFDLSELMAVSEKCLSPLLSDKEEQPDLTSLLAYGDKVAMLDKLITETEKDMQAIKEAGAMLDRKALDIQVHRLRSSWAVIRADKPLRELHRLLRMEENCADEEISKAIDAMLAMGNKIVGQAKTRKEDKQ</sequence>
<evidence type="ECO:0000256" key="3">
    <source>
        <dbReference type="ARBA" id="ARBA00022553"/>
    </source>
</evidence>
<dbReference type="SUPFAM" id="SSF52172">
    <property type="entry name" value="CheY-like"/>
    <property type="match status" value="1"/>
</dbReference>
<dbReference type="Pfam" id="PF00072">
    <property type="entry name" value="Response_reg"/>
    <property type="match status" value="1"/>
</dbReference>
<dbReference type="InterPro" id="IPR003661">
    <property type="entry name" value="HisK_dim/P_dom"/>
</dbReference>
<evidence type="ECO:0000256" key="6">
    <source>
        <dbReference type="PROSITE-ProRule" id="PRU00169"/>
    </source>
</evidence>
<protein>
    <recommendedName>
        <fullName evidence="2">histidine kinase</fullName>
        <ecNumber evidence="2">2.7.13.3</ecNumber>
    </recommendedName>
</protein>
<reference evidence="10 11" key="1">
    <citation type="submission" date="2018-08" db="EMBL/GenBank/DDBJ databases">
        <title>A genome reference for cultivated species of the human gut microbiota.</title>
        <authorList>
            <person name="Zou Y."/>
            <person name="Xue W."/>
            <person name="Luo G."/>
        </authorList>
    </citation>
    <scope>NUCLEOTIDE SEQUENCE [LARGE SCALE GENOMIC DNA]</scope>
    <source>
        <strain evidence="10 11">AM31-10</strain>
    </source>
</reference>
<dbReference type="PRINTS" id="PR00344">
    <property type="entry name" value="BCTRLSENSOR"/>
</dbReference>
<dbReference type="SUPFAM" id="SSF47384">
    <property type="entry name" value="Homodimeric domain of signal transducing histidine kinase"/>
    <property type="match status" value="1"/>
</dbReference>
<keyword evidence="7" id="KW-1133">Transmembrane helix</keyword>
<keyword evidence="5" id="KW-0418">Kinase</keyword>
<dbReference type="SMART" id="SM00388">
    <property type="entry name" value="HisKA"/>
    <property type="match status" value="1"/>
</dbReference>
<dbReference type="EC" id="2.7.13.3" evidence="2"/>
<dbReference type="PROSITE" id="PS50109">
    <property type="entry name" value="HIS_KIN"/>
    <property type="match status" value="1"/>
</dbReference>
<dbReference type="SUPFAM" id="SSF55874">
    <property type="entry name" value="ATPase domain of HSP90 chaperone/DNA topoisomerase II/histidine kinase"/>
    <property type="match status" value="1"/>
</dbReference>
<dbReference type="PANTHER" id="PTHR43047:SF72">
    <property type="entry name" value="OSMOSENSING HISTIDINE PROTEIN KINASE SLN1"/>
    <property type="match status" value="1"/>
</dbReference>
<keyword evidence="7" id="KW-0812">Transmembrane</keyword>
<evidence type="ECO:0000256" key="4">
    <source>
        <dbReference type="ARBA" id="ARBA00022679"/>
    </source>
</evidence>
<evidence type="ECO:0000256" key="2">
    <source>
        <dbReference type="ARBA" id="ARBA00012438"/>
    </source>
</evidence>
<keyword evidence="3 6" id="KW-0597">Phosphoprotein</keyword>
<dbReference type="AlphaFoldDB" id="A0A414FUZ0"/>
<dbReference type="SUPFAM" id="SSF47226">
    <property type="entry name" value="Histidine-containing phosphotransfer domain, HPT domain"/>
    <property type="match status" value="1"/>
</dbReference>
<gene>
    <name evidence="10" type="ORF">DW789_07625</name>
</gene>
<dbReference type="Gene3D" id="1.10.287.130">
    <property type="match status" value="1"/>
</dbReference>
<dbReference type="InterPro" id="IPR001789">
    <property type="entry name" value="Sig_transdc_resp-reg_receiver"/>
</dbReference>
<dbReference type="GO" id="GO:0009927">
    <property type="term" value="F:histidine phosphotransfer kinase activity"/>
    <property type="evidence" value="ECO:0007669"/>
    <property type="project" value="TreeGrafter"/>
</dbReference>
<comment type="caution">
    <text evidence="10">The sequence shown here is derived from an EMBL/GenBank/DDBJ whole genome shotgun (WGS) entry which is preliminary data.</text>
</comment>
<dbReference type="PANTHER" id="PTHR43047">
    <property type="entry name" value="TWO-COMPONENT HISTIDINE PROTEIN KINASE"/>
    <property type="match status" value="1"/>
</dbReference>
<dbReference type="FunFam" id="3.30.565.10:FF:000006">
    <property type="entry name" value="Sensor histidine kinase WalK"/>
    <property type="match status" value="1"/>
</dbReference>
<feature type="transmembrane region" description="Helical" evidence="7">
    <location>
        <begin position="6"/>
        <end position="28"/>
    </location>
</feature>
<evidence type="ECO:0000313" key="10">
    <source>
        <dbReference type="EMBL" id="RHD54708.1"/>
    </source>
</evidence>
<evidence type="ECO:0000256" key="5">
    <source>
        <dbReference type="ARBA" id="ARBA00022777"/>
    </source>
</evidence>
<dbReference type="Gene3D" id="3.40.50.2300">
    <property type="match status" value="1"/>
</dbReference>
<evidence type="ECO:0000313" key="11">
    <source>
        <dbReference type="Proteomes" id="UP000284361"/>
    </source>
</evidence>
<dbReference type="GO" id="GO:0000155">
    <property type="term" value="F:phosphorelay sensor kinase activity"/>
    <property type="evidence" value="ECO:0007669"/>
    <property type="project" value="InterPro"/>
</dbReference>
<organism evidence="10 11">
    <name type="scientific">Phocaeicola plebeius</name>
    <dbReference type="NCBI Taxonomy" id="310297"/>
    <lineage>
        <taxon>Bacteria</taxon>
        <taxon>Pseudomonadati</taxon>
        <taxon>Bacteroidota</taxon>
        <taxon>Bacteroidia</taxon>
        <taxon>Bacteroidales</taxon>
        <taxon>Bacteroidaceae</taxon>
        <taxon>Phocaeicola</taxon>
    </lineage>
</organism>
<dbReference type="PROSITE" id="PS50110">
    <property type="entry name" value="RESPONSE_REGULATORY"/>
    <property type="match status" value="1"/>
</dbReference>
<dbReference type="Pfam" id="PF02518">
    <property type="entry name" value="HATPase_c"/>
    <property type="match status" value="1"/>
</dbReference>
<dbReference type="InterPro" id="IPR036890">
    <property type="entry name" value="HATPase_C_sf"/>
</dbReference>
<evidence type="ECO:0000256" key="7">
    <source>
        <dbReference type="SAM" id="Phobius"/>
    </source>
</evidence>
<dbReference type="InterPro" id="IPR004358">
    <property type="entry name" value="Sig_transdc_His_kin-like_C"/>
</dbReference>
<proteinExistence type="predicted"/>
<dbReference type="InterPro" id="IPR003594">
    <property type="entry name" value="HATPase_dom"/>
</dbReference>
<dbReference type="InterPro" id="IPR005467">
    <property type="entry name" value="His_kinase_dom"/>
</dbReference>
<dbReference type="Pfam" id="PF00512">
    <property type="entry name" value="HisKA"/>
    <property type="match status" value="1"/>
</dbReference>
<dbReference type="Gene3D" id="3.30.565.10">
    <property type="entry name" value="Histidine kinase-like ATPase, C-terminal domain"/>
    <property type="match status" value="1"/>
</dbReference>
<dbReference type="InterPro" id="IPR036641">
    <property type="entry name" value="HPT_dom_sf"/>
</dbReference>
<comment type="catalytic activity">
    <reaction evidence="1">
        <text>ATP + protein L-histidine = ADP + protein N-phospho-L-histidine.</text>
        <dbReference type="EC" id="2.7.13.3"/>
    </reaction>
</comment>
<feature type="transmembrane region" description="Helical" evidence="7">
    <location>
        <begin position="243"/>
        <end position="264"/>
    </location>
</feature>